<dbReference type="InterPro" id="IPR013083">
    <property type="entry name" value="Znf_RING/FYVE/PHD"/>
</dbReference>
<evidence type="ECO:0000256" key="2">
    <source>
        <dbReference type="ARBA" id="ARBA00012483"/>
    </source>
</evidence>
<evidence type="ECO:0000256" key="1">
    <source>
        <dbReference type="ARBA" id="ARBA00000900"/>
    </source>
</evidence>
<reference evidence="11" key="1">
    <citation type="submission" date="2020-09" db="EMBL/GenBank/DDBJ databases">
        <title>Comparative genome analyses of four rice-infecting Rhizoctonia solani isolates reveal extensive enrichment of homogalacturonan modification genes.</title>
        <authorList>
            <person name="Lee D.-Y."/>
            <person name="Jeon J."/>
            <person name="Kim K.-T."/>
            <person name="Cheong K."/>
            <person name="Song H."/>
            <person name="Choi G."/>
            <person name="Ko J."/>
            <person name="Opiyo S.O."/>
            <person name="Zuo S."/>
            <person name="Madhav S."/>
            <person name="Lee Y.-H."/>
            <person name="Wang G.-L."/>
        </authorList>
    </citation>
    <scope>NUCLEOTIDE SEQUENCE</scope>
    <source>
        <strain evidence="11">AG1-IA YN-7</strain>
    </source>
</reference>
<evidence type="ECO:0000313" key="11">
    <source>
        <dbReference type="EMBL" id="KAF8685615.1"/>
    </source>
</evidence>
<dbReference type="SMART" id="SM00184">
    <property type="entry name" value="RING"/>
    <property type="match status" value="1"/>
</dbReference>
<feature type="compositionally biased region" description="Polar residues" evidence="9">
    <location>
        <begin position="836"/>
        <end position="854"/>
    </location>
</feature>
<gene>
    <name evidence="11" type="ORF">RHS04_00528</name>
</gene>
<comment type="catalytic activity">
    <reaction evidence="1">
        <text>S-ubiquitinyl-[E2 ubiquitin-conjugating enzyme]-L-cysteine + [acceptor protein]-L-lysine = [E2 ubiquitin-conjugating enzyme]-L-cysteine + N(6)-ubiquitinyl-[acceptor protein]-L-lysine.</text>
        <dbReference type="EC" id="2.3.2.27"/>
    </reaction>
</comment>
<dbReference type="EMBL" id="JACYCC010000021">
    <property type="protein sequence ID" value="KAF8685615.1"/>
    <property type="molecule type" value="Genomic_DNA"/>
</dbReference>
<feature type="compositionally biased region" description="Low complexity" evidence="9">
    <location>
        <begin position="363"/>
        <end position="382"/>
    </location>
</feature>
<feature type="compositionally biased region" description="Low complexity" evidence="9">
    <location>
        <begin position="530"/>
        <end position="540"/>
    </location>
</feature>
<feature type="region of interest" description="Disordered" evidence="9">
    <location>
        <begin position="262"/>
        <end position="383"/>
    </location>
</feature>
<evidence type="ECO:0000313" key="12">
    <source>
        <dbReference type="Proteomes" id="UP000650582"/>
    </source>
</evidence>
<protein>
    <recommendedName>
        <fullName evidence="2">RING-type E3 ubiquitin transferase</fullName>
        <ecNumber evidence="2">2.3.2.27</ecNumber>
    </recommendedName>
</protein>
<dbReference type="SUPFAM" id="SSF57850">
    <property type="entry name" value="RING/U-box"/>
    <property type="match status" value="1"/>
</dbReference>
<evidence type="ECO:0000256" key="7">
    <source>
        <dbReference type="ARBA" id="ARBA00022833"/>
    </source>
</evidence>
<feature type="region of interest" description="Disordered" evidence="9">
    <location>
        <begin position="834"/>
        <end position="945"/>
    </location>
</feature>
<dbReference type="PANTHER" id="PTHR22937:SF65">
    <property type="entry name" value="E3 UBIQUITIN-PROTEIN LIGASE ARK2C"/>
    <property type="match status" value="1"/>
</dbReference>
<evidence type="ECO:0000256" key="5">
    <source>
        <dbReference type="ARBA" id="ARBA00022771"/>
    </source>
</evidence>
<dbReference type="Proteomes" id="UP000650582">
    <property type="component" value="Unassembled WGS sequence"/>
</dbReference>
<feature type="compositionally biased region" description="Polar residues" evidence="9">
    <location>
        <begin position="863"/>
        <end position="879"/>
    </location>
</feature>
<feature type="compositionally biased region" description="Basic residues" evidence="9">
    <location>
        <begin position="17"/>
        <end position="27"/>
    </location>
</feature>
<feature type="compositionally biased region" description="Basic and acidic residues" evidence="9">
    <location>
        <begin position="518"/>
        <end position="529"/>
    </location>
</feature>
<dbReference type="GO" id="GO:0008270">
    <property type="term" value="F:zinc ion binding"/>
    <property type="evidence" value="ECO:0007669"/>
    <property type="project" value="UniProtKB-KW"/>
</dbReference>
<feature type="compositionally biased region" description="Low complexity" evidence="9">
    <location>
        <begin position="262"/>
        <end position="275"/>
    </location>
</feature>
<dbReference type="Gene3D" id="3.30.40.10">
    <property type="entry name" value="Zinc/RING finger domain, C3HC4 (zinc finger)"/>
    <property type="match status" value="1"/>
</dbReference>
<evidence type="ECO:0000256" key="6">
    <source>
        <dbReference type="ARBA" id="ARBA00022786"/>
    </source>
</evidence>
<keyword evidence="5 8" id="KW-0863">Zinc-finger</keyword>
<evidence type="ECO:0000256" key="9">
    <source>
        <dbReference type="SAM" id="MobiDB-lite"/>
    </source>
</evidence>
<dbReference type="FunFam" id="3.30.40.10:FF:000728">
    <property type="entry name" value="Unplaced genomic scaffold supercont1.4, whole genome shotgun sequence"/>
    <property type="match status" value="1"/>
</dbReference>
<evidence type="ECO:0000256" key="3">
    <source>
        <dbReference type="ARBA" id="ARBA00022679"/>
    </source>
</evidence>
<accession>A0A8H7HIZ5</accession>
<feature type="compositionally biased region" description="Low complexity" evidence="9">
    <location>
        <begin position="304"/>
        <end position="324"/>
    </location>
</feature>
<keyword evidence="6" id="KW-0833">Ubl conjugation pathway</keyword>
<dbReference type="GO" id="GO:0005634">
    <property type="term" value="C:nucleus"/>
    <property type="evidence" value="ECO:0007669"/>
    <property type="project" value="TreeGrafter"/>
</dbReference>
<organism evidence="11 12">
    <name type="scientific">Rhizoctonia solani</name>
    <dbReference type="NCBI Taxonomy" id="456999"/>
    <lineage>
        <taxon>Eukaryota</taxon>
        <taxon>Fungi</taxon>
        <taxon>Dikarya</taxon>
        <taxon>Basidiomycota</taxon>
        <taxon>Agaricomycotina</taxon>
        <taxon>Agaricomycetes</taxon>
        <taxon>Cantharellales</taxon>
        <taxon>Ceratobasidiaceae</taxon>
        <taxon>Rhizoctonia</taxon>
    </lineage>
</organism>
<feature type="compositionally biased region" description="Polar residues" evidence="9">
    <location>
        <begin position="430"/>
        <end position="439"/>
    </location>
</feature>
<dbReference type="InterPro" id="IPR045191">
    <property type="entry name" value="MBR1/2-like"/>
</dbReference>
<dbReference type="PANTHER" id="PTHR22937">
    <property type="entry name" value="E3 UBIQUITIN-PROTEIN LIGASE RNF165"/>
    <property type="match status" value="1"/>
</dbReference>
<evidence type="ECO:0000256" key="8">
    <source>
        <dbReference type="PROSITE-ProRule" id="PRU00175"/>
    </source>
</evidence>
<dbReference type="InterPro" id="IPR001841">
    <property type="entry name" value="Znf_RING"/>
</dbReference>
<feature type="domain" description="RING-type" evidence="10">
    <location>
        <begin position="1047"/>
        <end position="1089"/>
    </location>
</feature>
<dbReference type="GO" id="GO:0061630">
    <property type="term" value="F:ubiquitin protein ligase activity"/>
    <property type="evidence" value="ECO:0007669"/>
    <property type="project" value="UniProtKB-EC"/>
</dbReference>
<feature type="compositionally biased region" description="Polar residues" evidence="9">
    <location>
        <begin position="199"/>
        <end position="215"/>
    </location>
</feature>
<feature type="compositionally biased region" description="Polar residues" evidence="9">
    <location>
        <begin position="137"/>
        <end position="146"/>
    </location>
</feature>
<feature type="region of interest" description="Disordered" evidence="9">
    <location>
        <begin position="754"/>
        <end position="798"/>
    </location>
</feature>
<dbReference type="Pfam" id="PF13639">
    <property type="entry name" value="zf-RING_2"/>
    <property type="match status" value="1"/>
</dbReference>
<feature type="compositionally biased region" description="Low complexity" evidence="9">
    <location>
        <begin position="147"/>
        <end position="160"/>
    </location>
</feature>
<dbReference type="CDD" id="cd16473">
    <property type="entry name" value="RING-H2_RNF103"/>
    <property type="match status" value="1"/>
</dbReference>
<dbReference type="InterPro" id="IPR011016">
    <property type="entry name" value="Znf_RING-CH"/>
</dbReference>
<feature type="region of interest" description="Disordered" evidence="9">
    <location>
        <begin position="430"/>
        <end position="553"/>
    </location>
</feature>
<name>A0A8H7HIZ5_9AGAM</name>
<sequence length="1106" mass="116991">MGQEASVPVSRGANGLSRRRISRRLRGRLASGSDDGGPHTQEGLETTTPSSDRCLPPSDPHMGNGPHLIQGHSLVRAHDSQPEQAPPSAETSKTTGCDRQATTDRVGGSTVEEFAKATAGTKGETGQGTGITGQAEPAQTTMAQVPTSSTTSTATSTATSREPTQSIQQHRERILDSPPTASFGPDSGPAPVAPVAQMESLQSALANANSITPSDPGSVAPALPSTTLPSVSHSPGPSVSRPLSLGTTMIVQGLVQTIEVTRVPARNATTPATTNDQSPVVGETTPSFDKGKGKRKEEDKDILGPPASGSSSPSTSTSTSTAPALNTPDASSNNITPATSPSTTTTDDTPASSNDIPSTLPESSPTVAPPRTSSRPSASPSSTDVLGLLLSIAAQATAEALVPWSVPPRSRATPREGIAGGLAAAFNALTSTGPTTVSGPQTATTVPPEPAPPPRMHPIVRIPTPPPPPIEFVPEPRSSRRFSRRFSGLGLPSGRIPSLSSRRISSFIPGRRTAAESAQRERASPDRRVSSPVPRRAPSPTLRRASTTVSKPLRRGVLGRIERWVPRGLRRESEAETSRRRDELPGPSNLQTESPGLSVPQIESPGVVAPARINPLDESVDFGRAPPPSTLPVPVPALPEPSVSPLPSPPILVPAPEPPMISVPTPSIPTPVSPVSPSSSYPISPVSALHNSPTYAQPSAPIPSIPNLPTPTTDAEDLIRFSQMLGFTPGVVHPLGTFERFLSDMQDELRVTLSEHQGRARGQSGTSRGEENMVDGTEGNETSGAEGPTATSGAIDDPSRMASLLDHTRPHVPSTDPLPLNWWRMYRFPALPDGTASRTESPLASESTTAQSEAGASAVSPAEPTQTSPTPNDAESQQPIHPAIIIGLRSLTRDPTEENTEADDRARDRVHSHESGGRTRSSEIGERSRPSERGDRVRPPSSEQRIRRRLRLAEEERRSRDGTRNYMIWIIGGYYASNHPLLAHPNLFLGQVHPDELWMLNEFLGQVKSPTASKEDIAKAGLRIVKGADIKDLAQAGSVTENCTERCLICLDDYADDEDLRIMNCKHMFHQGCVDRWMETGRNNCPACRTKGVNTSPPESSSTTVS</sequence>
<feature type="region of interest" description="Disordered" evidence="9">
    <location>
        <begin position="399"/>
        <end position="418"/>
    </location>
</feature>
<feature type="compositionally biased region" description="Basic and acidic residues" evidence="9">
    <location>
        <begin position="891"/>
        <end position="938"/>
    </location>
</feature>
<feature type="compositionally biased region" description="Low complexity" evidence="9">
    <location>
        <begin position="485"/>
        <end position="509"/>
    </location>
</feature>
<feature type="compositionally biased region" description="Basic and acidic residues" evidence="9">
    <location>
        <begin position="289"/>
        <end position="302"/>
    </location>
</feature>
<proteinExistence type="predicted"/>
<keyword evidence="4" id="KW-0479">Metal-binding</keyword>
<keyword evidence="3" id="KW-0808">Transferase</keyword>
<dbReference type="EC" id="2.3.2.27" evidence="2"/>
<feature type="compositionally biased region" description="Low complexity" evidence="9">
    <location>
        <begin position="331"/>
        <end position="355"/>
    </location>
</feature>
<feature type="region of interest" description="Disordered" evidence="9">
    <location>
        <begin position="569"/>
        <end position="604"/>
    </location>
</feature>
<keyword evidence="7" id="KW-0862">Zinc</keyword>
<feature type="compositionally biased region" description="Low complexity" evidence="9">
    <location>
        <begin position="229"/>
        <end position="242"/>
    </location>
</feature>
<evidence type="ECO:0000259" key="10">
    <source>
        <dbReference type="PROSITE" id="PS50089"/>
    </source>
</evidence>
<dbReference type="AlphaFoldDB" id="A0A8H7HIZ5"/>
<dbReference type="PROSITE" id="PS50089">
    <property type="entry name" value="ZF_RING_2"/>
    <property type="match status" value="1"/>
</dbReference>
<feature type="region of interest" description="Disordered" evidence="9">
    <location>
        <begin position="1"/>
        <end position="244"/>
    </location>
</feature>
<feature type="compositionally biased region" description="Basic and acidic residues" evidence="9">
    <location>
        <begin position="569"/>
        <end position="584"/>
    </location>
</feature>
<evidence type="ECO:0000256" key="4">
    <source>
        <dbReference type="ARBA" id="ARBA00022723"/>
    </source>
</evidence>
<dbReference type="SMART" id="SM00744">
    <property type="entry name" value="RINGv"/>
    <property type="match status" value="1"/>
</dbReference>
<comment type="caution">
    <text evidence="11">The sequence shown here is derived from an EMBL/GenBank/DDBJ whole genome shotgun (WGS) entry which is preliminary data.</text>
</comment>
<feature type="compositionally biased region" description="Pro residues" evidence="9">
    <location>
        <begin position="447"/>
        <end position="456"/>
    </location>
</feature>